<evidence type="ECO:0000313" key="4">
    <source>
        <dbReference type="EMBL" id="SYZ34685.1"/>
    </source>
</evidence>
<dbReference type="EMBL" id="RCIW01000043">
    <property type="protein sequence ID" value="RLP05984.1"/>
    <property type="molecule type" value="Genomic_DNA"/>
</dbReference>
<dbReference type="SMART" id="SM00306">
    <property type="entry name" value="HintN"/>
    <property type="match status" value="1"/>
</dbReference>
<sequence>MSRFGLGGGLGLSSTGTLGVDGLSLVGARVYDPATAGFLSTDPLPPVLGAGWAANPYSYAGNDPVNLSDPTGLRPLSDADLQGWKDQHKTGLAAAGDYLKENWKYLAGGALLTVVLTPVMGPVAAGVVAGGVISGWQNIDQQRAAGGPFDWGQFGLSVGIGAASGLIGGGVGAGVARSGLAQGMSCLGRSTFVGGVSGAAGGGFAGGAGYLAGPGPHTPTGLLAATGKGAAIGGGTGAAAGALSGVTETSAYGCFPAGTAVFMADGTSKPIEQVTEGDQVASVDPDTGQRTAATVTGTFTHQSVATLRLATDSGEVITTAAHPFYVEGKGFTPAGELVPGDVLRDQAGQPVELLAVEPTGITQTVHNIEIGNAHTYYVRCGVSWLLVHNECHWDSAAGRWRDADTGRFRSCPDTFSETVDKNGHVNFTDIDQIATQKNLPNEWKPSPNPNKFQDGGIKYKLGREIIHGHGKNIDAPPGSYAADNPTATISKGHNVYRQDGTWGKLKSDPAGGHLPFDNSPFSK</sequence>
<dbReference type="PROSITE" id="PS50817">
    <property type="entry name" value="INTEIN_N_TER"/>
    <property type="match status" value="1"/>
</dbReference>
<dbReference type="GO" id="GO:0016539">
    <property type="term" value="P:intein-mediated protein splicing"/>
    <property type="evidence" value="ECO:0007669"/>
    <property type="project" value="InterPro"/>
</dbReference>
<evidence type="ECO:0000313" key="6">
    <source>
        <dbReference type="Proteomes" id="UP000279336"/>
    </source>
</evidence>
<evidence type="ECO:0000259" key="2">
    <source>
        <dbReference type="SMART" id="SM00306"/>
    </source>
</evidence>
<dbReference type="InterPro" id="IPR006141">
    <property type="entry name" value="Intein_N"/>
</dbReference>
<dbReference type="Gene3D" id="2.170.16.10">
    <property type="entry name" value="Hedgehog/Intein (Hint) domain"/>
    <property type="match status" value="1"/>
</dbReference>
<reference evidence="4" key="1">
    <citation type="submission" date="2018-08" db="EMBL/GenBank/DDBJ databases">
        <authorList>
            <person name="Ferrada E.E."/>
            <person name="Latorre B.A."/>
        </authorList>
    </citation>
    <scope>NUCLEOTIDE SEQUENCE [LARGE SCALE GENOMIC DNA]</scope>
    <source>
        <strain evidence="4">Propionibacterium_australiense1</strain>
    </source>
</reference>
<evidence type="ECO:0000256" key="1">
    <source>
        <dbReference type="SAM" id="MobiDB-lite"/>
    </source>
</evidence>
<feature type="domain" description="Hint" evidence="2">
    <location>
        <begin position="252"/>
        <end position="347"/>
    </location>
</feature>
<dbReference type="Pfam" id="PF07591">
    <property type="entry name" value="PT-HINT"/>
    <property type="match status" value="1"/>
</dbReference>
<evidence type="ECO:0000313" key="3">
    <source>
        <dbReference type="EMBL" id="RLP05984.1"/>
    </source>
</evidence>
<dbReference type="InterPro" id="IPR036844">
    <property type="entry name" value="Hint_dom_sf"/>
</dbReference>
<gene>
    <name evidence="3" type="ORF">D7U36_13330</name>
    <name evidence="4" type="ORF">PROPAUS_2740</name>
</gene>
<dbReference type="InterPro" id="IPR003587">
    <property type="entry name" value="Hint_dom_N"/>
</dbReference>
<dbReference type="Gene3D" id="2.180.10.10">
    <property type="entry name" value="RHS repeat-associated core"/>
    <property type="match status" value="1"/>
</dbReference>
<feature type="region of interest" description="Disordered" evidence="1">
    <location>
        <begin position="501"/>
        <end position="523"/>
    </location>
</feature>
<name>A0A383S9H6_9ACTN</name>
<dbReference type="SUPFAM" id="SSF51294">
    <property type="entry name" value="Hedgehog/intein (Hint) domain"/>
    <property type="match status" value="1"/>
</dbReference>
<dbReference type="Proteomes" id="UP000263928">
    <property type="component" value="Unassembled WGS sequence"/>
</dbReference>
<dbReference type="OrthoDB" id="166951at2"/>
<keyword evidence="5" id="KW-1185">Reference proteome</keyword>
<accession>A0A383S9H6</accession>
<dbReference type="AlphaFoldDB" id="A0A383S9H6"/>
<dbReference type="NCBIfam" id="TIGR03696">
    <property type="entry name" value="Rhs_assc_core"/>
    <property type="match status" value="1"/>
</dbReference>
<dbReference type="InterPro" id="IPR022385">
    <property type="entry name" value="Rhs_assc_core"/>
</dbReference>
<dbReference type="CDD" id="cd00081">
    <property type="entry name" value="Hint"/>
    <property type="match status" value="1"/>
</dbReference>
<evidence type="ECO:0000313" key="5">
    <source>
        <dbReference type="Proteomes" id="UP000263928"/>
    </source>
</evidence>
<organism evidence="4 5">
    <name type="scientific">Propionibacterium australiense</name>
    <dbReference type="NCBI Taxonomy" id="119981"/>
    <lineage>
        <taxon>Bacteria</taxon>
        <taxon>Bacillati</taxon>
        <taxon>Actinomycetota</taxon>
        <taxon>Actinomycetes</taxon>
        <taxon>Propionibacteriales</taxon>
        <taxon>Propionibacteriaceae</taxon>
        <taxon>Propionibacterium</taxon>
    </lineage>
</organism>
<dbReference type="Proteomes" id="UP000279336">
    <property type="component" value="Unassembled WGS sequence"/>
</dbReference>
<protein>
    <submittedName>
        <fullName evidence="4">Rhs_assc_core: RHS repeat-associated core domain</fullName>
    </submittedName>
</protein>
<reference evidence="3 6" key="3">
    <citation type="submission" date="2018-10" db="EMBL/GenBank/DDBJ databases">
        <title>Propionibacterium australiense Genome Sequencing and Assembly.</title>
        <authorList>
            <person name="Bernier A.-M."/>
            <person name="Bernard K."/>
        </authorList>
    </citation>
    <scope>NUCLEOTIDE SEQUENCE [LARGE SCALE GENOMIC DNA]</scope>
    <source>
        <strain evidence="3 6">NML98A078</strain>
    </source>
</reference>
<reference evidence="5" key="2">
    <citation type="submission" date="2018-08" db="EMBL/GenBank/DDBJ databases">
        <authorList>
            <person name="Hornung B."/>
        </authorList>
    </citation>
    <scope>NUCLEOTIDE SEQUENCE [LARGE SCALE GENOMIC DNA]</scope>
</reference>
<dbReference type="EMBL" id="UNQJ01000047">
    <property type="protein sequence ID" value="SYZ34685.1"/>
    <property type="molecule type" value="Genomic_DNA"/>
</dbReference>
<proteinExistence type="predicted"/>
<dbReference type="RefSeq" id="WP_119162943.1">
    <property type="nucleotide sequence ID" value="NZ_LR134442.1"/>
</dbReference>